<evidence type="ECO:0000313" key="5">
    <source>
        <dbReference type="Proteomes" id="UP000242167"/>
    </source>
</evidence>
<dbReference type="InterPro" id="IPR001380">
    <property type="entry name" value="Ribosomal_eL13"/>
</dbReference>
<dbReference type="RefSeq" id="XP_001713201.1">
    <property type="nucleotide sequence ID" value="XM_001713149.1"/>
</dbReference>
<reference evidence="4 5" key="1">
    <citation type="journal article" date="2001" name="Nature">
        <title>The highly reduced genome of an enslaved algal nucleus.</title>
        <authorList>
            <person name="Douglas S."/>
            <person name="Zauner S."/>
            <person name="Fraunholz M."/>
            <person name="Beaton M."/>
            <person name="Penny S."/>
            <person name="Deng L."/>
            <person name="Wu X."/>
            <person name="Reith M."/>
            <person name="Cavalier-Smith T."/>
            <person name="Maier U."/>
        </authorList>
    </citation>
    <scope>NUCLEOTIDE SEQUENCE [LARGE SCALE GENOMIC DNA]</scope>
</reference>
<organism evidence="4 5">
    <name type="scientific">Guillardia theta</name>
    <name type="common">Cryptophyte</name>
    <name type="synonym">Cryptomonas phi</name>
    <dbReference type="NCBI Taxonomy" id="55529"/>
    <lineage>
        <taxon>Eukaryota</taxon>
        <taxon>Cryptophyceae</taxon>
        <taxon>Pyrenomonadales</taxon>
        <taxon>Geminigeraceae</taxon>
        <taxon>Guillardia</taxon>
    </lineage>
</organism>
<sequence>MVNYTSTNYGHFRKKWKNLVITNFNQPILKIKRRKIRKNKKKNFLKKAIFYKKLKPLVKCPTRMHNTKIKLGRGFSIQEIKKSMIKLKTATSYGISIDKRRKKSNILESNNIIRLNKLYNLYTKVKE</sequence>
<dbReference type="GO" id="GO:0006412">
    <property type="term" value="P:translation"/>
    <property type="evidence" value="ECO:0007669"/>
    <property type="project" value="InterPro"/>
</dbReference>
<protein>
    <submittedName>
        <fullName evidence="4">60S ribosomal protein L13</fullName>
    </submittedName>
</protein>
<dbReference type="GO" id="GO:0003723">
    <property type="term" value="F:RNA binding"/>
    <property type="evidence" value="ECO:0007669"/>
    <property type="project" value="TreeGrafter"/>
</dbReference>
<evidence type="ECO:0000256" key="1">
    <source>
        <dbReference type="ARBA" id="ARBA00005640"/>
    </source>
</evidence>
<dbReference type="PANTHER" id="PTHR11722">
    <property type="entry name" value="60S RIBOSOMAL PROTEIN L13"/>
    <property type="match status" value="1"/>
</dbReference>
<gene>
    <name evidence="4" type="primary">rpl13</name>
</gene>
<dbReference type="GO" id="GO:0000428">
    <property type="term" value="C:DNA-directed RNA polymerase complex"/>
    <property type="evidence" value="ECO:0007669"/>
    <property type="project" value="UniProtKB-KW"/>
</dbReference>
<keyword evidence="2 4" id="KW-0689">Ribosomal protein</keyword>
<dbReference type="AlphaFoldDB" id="Q9AW85"/>
<comment type="similarity">
    <text evidence="1">Belongs to the eukaryotic ribosomal protein eL13 family.</text>
</comment>
<keyword evidence="3" id="KW-0687">Ribonucleoprotein</keyword>
<accession>Q9AW85</accession>
<dbReference type="GO" id="GO:0003735">
    <property type="term" value="F:structural constituent of ribosome"/>
    <property type="evidence" value="ECO:0007669"/>
    <property type="project" value="InterPro"/>
</dbReference>
<evidence type="ECO:0000313" key="4">
    <source>
        <dbReference type="EMBL" id="CAC26984.1"/>
    </source>
</evidence>
<name>Q9AW85_GUITH</name>
<dbReference type="PIR" id="H90104">
    <property type="entry name" value="H90104"/>
</dbReference>
<dbReference type="Pfam" id="PF01294">
    <property type="entry name" value="Ribosomal_L13e"/>
    <property type="match status" value="1"/>
</dbReference>
<dbReference type="EMBL" id="AJ010592">
    <property type="protein sequence ID" value="CAC26984.1"/>
    <property type="molecule type" value="Genomic_DNA"/>
</dbReference>
<dbReference type="PANTHER" id="PTHR11722:SF0">
    <property type="entry name" value="LARGE RIBOSOMAL SUBUNIT PROTEIN EL13"/>
    <property type="match status" value="1"/>
</dbReference>
<evidence type="ECO:0000256" key="2">
    <source>
        <dbReference type="ARBA" id="ARBA00022980"/>
    </source>
</evidence>
<evidence type="ECO:0000256" key="3">
    <source>
        <dbReference type="ARBA" id="ARBA00023274"/>
    </source>
</evidence>
<proteinExistence type="inferred from homology"/>
<dbReference type="GO" id="GO:0022625">
    <property type="term" value="C:cytosolic large ribosomal subunit"/>
    <property type="evidence" value="ECO:0007669"/>
    <property type="project" value="TreeGrafter"/>
</dbReference>
<dbReference type="GeneID" id="857492"/>
<dbReference type="Proteomes" id="UP000242167">
    <property type="component" value="Nucleomorph 2"/>
</dbReference>